<dbReference type="Proteomes" id="UP000271241">
    <property type="component" value="Unassembled WGS sequence"/>
</dbReference>
<keyword evidence="9 10" id="KW-0472">Membrane</keyword>
<dbReference type="PANTHER" id="PTHR13050">
    <property type="entry name" value="USE1-LIKE PROTEIN"/>
    <property type="match status" value="1"/>
</dbReference>
<dbReference type="OrthoDB" id="4506189at2759"/>
<evidence type="ECO:0000256" key="5">
    <source>
        <dbReference type="ARBA" id="ARBA00022824"/>
    </source>
</evidence>
<evidence type="ECO:0000256" key="10">
    <source>
        <dbReference type="SAM" id="Phobius"/>
    </source>
</evidence>
<keyword evidence="5" id="KW-0256">Endoplasmic reticulum</keyword>
<dbReference type="GO" id="GO:0005789">
    <property type="term" value="C:endoplasmic reticulum membrane"/>
    <property type="evidence" value="ECO:0007669"/>
    <property type="project" value="UniProtKB-SubCell"/>
</dbReference>
<evidence type="ECO:0000313" key="11">
    <source>
        <dbReference type="EMBL" id="RKP09119.1"/>
    </source>
</evidence>
<dbReference type="Pfam" id="PF09753">
    <property type="entry name" value="Use1"/>
    <property type="match status" value="1"/>
</dbReference>
<keyword evidence="8 10" id="KW-1133">Transmembrane helix</keyword>
<dbReference type="GO" id="GO:0006890">
    <property type="term" value="P:retrograde vesicle-mediated transport, Golgi to endoplasmic reticulum"/>
    <property type="evidence" value="ECO:0007669"/>
    <property type="project" value="TreeGrafter"/>
</dbReference>
<feature type="transmembrane region" description="Helical" evidence="10">
    <location>
        <begin position="259"/>
        <end position="282"/>
    </location>
</feature>
<dbReference type="InterPro" id="IPR019150">
    <property type="entry name" value="Vesicle_transport_protein_Use1"/>
</dbReference>
<name>A0A4V1IWX9_9FUNG</name>
<evidence type="ECO:0000256" key="1">
    <source>
        <dbReference type="ARBA" id="ARBA00004163"/>
    </source>
</evidence>
<keyword evidence="4 10" id="KW-0812">Transmembrane</keyword>
<dbReference type="GO" id="GO:0031201">
    <property type="term" value="C:SNARE complex"/>
    <property type="evidence" value="ECO:0007669"/>
    <property type="project" value="TreeGrafter"/>
</dbReference>
<protein>
    <submittedName>
        <fullName evidence="11">Vesicle transport protein</fullName>
    </submittedName>
</protein>
<keyword evidence="12" id="KW-1185">Reference proteome</keyword>
<dbReference type="EMBL" id="KZ992540">
    <property type="protein sequence ID" value="RKP09119.1"/>
    <property type="molecule type" value="Genomic_DNA"/>
</dbReference>
<evidence type="ECO:0000256" key="3">
    <source>
        <dbReference type="ARBA" id="ARBA00022448"/>
    </source>
</evidence>
<comment type="similarity">
    <text evidence="2">Belongs to the USE1 family.</text>
</comment>
<dbReference type="PANTHER" id="PTHR13050:SF7">
    <property type="entry name" value="VESICLE TRANSPORT PROTEIN USE1"/>
    <property type="match status" value="1"/>
</dbReference>
<dbReference type="CDD" id="cd15860">
    <property type="entry name" value="SNARE_USE1"/>
    <property type="match status" value="1"/>
</dbReference>
<sequence>MLTAATLTAPPSRRETDFRRLLIRTEALLEDGDENLLCVTPKSAKLASNLRSMKKTLEDWRSEKNAQEYDKAVLSAYTQTIHRLSRMIDDTKLTSPVDRTSAQSRAAAFSDLQGRMQAKETLQELRLRRRAENVMKEALLQEKQGRVANVADDGIHGDARQSFGDASARKELGSAADRNAGDLESILRRDRAIHDELTDDMLRLTKVLKNNVSTFGDILTRDEQVLDGTQTAMMTSIDRLGKEGQRLTVFRQQASKTTAFTWTVLLLVCLMFVLTFMFIRLFPKQY</sequence>
<evidence type="ECO:0000256" key="6">
    <source>
        <dbReference type="ARBA" id="ARBA00022892"/>
    </source>
</evidence>
<comment type="subcellular location">
    <subcellularLocation>
        <location evidence="1">Endoplasmic reticulum membrane</location>
        <topology evidence="1">Single-pass type IV membrane protein</topology>
    </subcellularLocation>
</comment>
<keyword evidence="3" id="KW-0813">Transport</keyword>
<dbReference type="STRING" id="78915.A0A4V1IWX9"/>
<evidence type="ECO:0000256" key="2">
    <source>
        <dbReference type="ARBA" id="ARBA00007891"/>
    </source>
</evidence>
<evidence type="ECO:0000256" key="9">
    <source>
        <dbReference type="ARBA" id="ARBA00023136"/>
    </source>
</evidence>
<proteinExistence type="inferred from homology"/>
<dbReference type="GO" id="GO:0005484">
    <property type="term" value="F:SNAP receptor activity"/>
    <property type="evidence" value="ECO:0007669"/>
    <property type="project" value="TreeGrafter"/>
</dbReference>
<evidence type="ECO:0000256" key="8">
    <source>
        <dbReference type="ARBA" id="ARBA00022989"/>
    </source>
</evidence>
<accession>A0A4V1IWX9</accession>
<dbReference type="AlphaFoldDB" id="A0A4V1IWX9"/>
<reference evidence="12" key="1">
    <citation type="journal article" date="2018" name="Nat. Microbiol.">
        <title>Leveraging single-cell genomics to expand the fungal tree of life.</title>
        <authorList>
            <person name="Ahrendt S.R."/>
            <person name="Quandt C.A."/>
            <person name="Ciobanu D."/>
            <person name="Clum A."/>
            <person name="Salamov A."/>
            <person name="Andreopoulos B."/>
            <person name="Cheng J.F."/>
            <person name="Woyke T."/>
            <person name="Pelin A."/>
            <person name="Henrissat B."/>
            <person name="Reynolds N.K."/>
            <person name="Benny G.L."/>
            <person name="Smith M.E."/>
            <person name="James T.Y."/>
            <person name="Grigoriev I.V."/>
        </authorList>
    </citation>
    <scope>NUCLEOTIDE SEQUENCE [LARGE SCALE GENOMIC DNA]</scope>
    <source>
        <strain evidence="12">RSA 1356</strain>
    </source>
</reference>
<keyword evidence="6" id="KW-0931">ER-Golgi transport</keyword>
<evidence type="ECO:0000256" key="7">
    <source>
        <dbReference type="ARBA" id="ARBA00022927"/>
    </source>
</evidence>
<evidence type="ECO:0000256" key="4">
    <source>
        <dbReference type="ARBA" id="ARBA00022692"/>
    </source>
</evidence>
<dbReference type="GO" id="GO:0015031">
    <property type="term" value="P:protein transport"/>
    <property type="evidence" value="ECO:0007669"/>
    <property type="project" value="UniProtKB-KW"/>
</dbReference>
<organism evidence="11 12">
    <name type="scientific">Thamnocephalis sphaerospora</name>
    <dbReference type="NCBI Taxonomy" id="78915"/>
    <lineage>
        <taxon>Eukaryota</taxon>
        <taxon>Fungi</taxon>
        <taxon>Fungi incertae sedis</taxon>
        <taxon>Zoopagomycota</taxon>
        <taxon>Zoopagomycotina</taxon>
        <taxon>Zoopagomycetes</taxon>
        <taxon>Zoopagales</taxon>
        <taxon>Sigmoideomycetaceae</taxon>
        <taxon>Thamnocephalis</taxon>
    </lineage>
</organism>
<evidence type="ECO:0000313" key="12">
    <source>
        <dbReference type="Proteomes" id="UP000271241"/>
    </source>
</evidence>
<gene>
    <name evidence="11" type="ORF">THASP1DRAFT_22997</name>
</gene>
<keyword evidence="7" id="KW-0653">Protein transport</keyword>